<feature type="region of interest" description="Disordered" evidence="1">
    <location>
        <begin position="47"/>
        <end position="75"/>
    </location>
</feature>
<name>A0A1D7YMA3_9ACTN</name>
<evidence type="ECO:0000313" key="3">
    <source>
        <dbReference type="Proteomes" id="UP000094960"/>
    </source>
</evidence>
<gene>
    <name evidence="2" type="ORF">BFF78_41580</name>
</gene>
<dbReference type="KEGG" id="spun:BFF78_41580"/>
<keyword evidence="3" id="KW-1185">Reference proteome</keyword>
<sequence length="75" mass="8146">MQPADADVYFGKALRDAKPSTRTGRAGALAVFFQFVELRQKAELTTSQAVWSSAPGQDEPATGWASVEPRLRIPP</sequence>
<dbReference type="AlphaFoldDB" id="A0A1D7YMA3"/>
<dbReference type="Proteomes" id="UP000094960">
    <property type="component" value="Chromosome"/>
</dbReference>
<accession>A0A1D7YMA3</accession>
<evidence type="ECO:0000256" key="1">
    <source>
        <dbReference type="SAM" id="MobiDB-lite"/>
    </source>
</evidence>
<protein>
    <submittedName>
        <fullName evidence="2">Uncharacterized protein</fullName>
    </submittedName>
</protein>
<evidence type="ECO:0000313" key="2">
    <source>
        <dbReference type="EMBL" id="AOR36686.1"/>
    </source>
</evidence>
<dbReference type="EMBL" id="CP017248">
    <property type="protein sequence ID" value="AOR36686.1"/>
    <property type="molecule type" value="Genomic_DNA"/>
</dbReference>
<reference evidence="3" key="1">
    <citation type="submission" date="2016-09" db="EMBL/GenBank/DDBJ databases">
        <title>Streptomyces puniciscabiei strain:TW1S1 Genome sequencing and assembly.</title>
        <authorList>
            <person name="Kim M.-K."/>
            <person name="Kim S.B."/>
        </authorList>
    </citation>
    <scope>NUCLEOTIDE SEQUENCE [LARGE SCALE GENOMIC DNA]</scope>
    <source>
        <strain evidence="3">TW1S1</strain>
    </source>
</reference>
<proteinExistence type="predicted"/>
<organism evidence="2 3">
    <name type="scientific">Streptomyces fodineus</name>
    <dbReference type="NCBI Taxonomy" id="1904616"/>
    <lineage>
        <taxon>Bacteria</taxon>
        <taxon>Bacillati</taxon>
        <taxon>Actinomycetota</taxon>
        <taxon>Actinomycetes</taxon>
        <taxon>Kitasatosporales</taxon>
        <taxon>Streptomycetaceae</taxon>
        <taxon>Streptomyces</taxon>
    </lineage>
</organism>